<evidence type="ECO:0000313" key="3">
    <source>
        <dbReference type="Proteomes" id="UP001054837"/>
    </source>
</evidence>
<sequence length="72" mass="8160">MRRYSKDGTAGIFGKNGINAATQKNKKCPVYGEGAVAEITVRKCFARFRVGDFNKEYKELPDRISPTVRLKY</sequence>
<gene>
    <name evidence="2" type="ORF">CDAR_295261</name>
</gene>
<dbReference type="Pfam" id="PF17906">
    <property type="entry name" value="HTH_48"/>
    <property type="match status" value="1"/>
</dbReference>
<dbReference type="AlphaFoldDB" id="A0AAV4UMM3"/>
<evidence type="ECO:0000313" key="2">
    <source>
        <dbReference type="EMBL" id="GIY59110.1"/>
    </source>
</evidence>
<reference evidence="2 3" key="1">
    <citation type="submission" date="2021-06" db="EMBL/GenBank/DDBJ databases">
        <title>Caerostris darwini draft genome.</title>
        <authorList>
            <person name="Kono N."/>
            <person name="Arakawa K."/>
        </authorList>
    </citation>
    <scope>NUCLEOTIDE SEQUENCE [LARGE SCALE GENOMIC DNA]</scope>
</reference>
<proteinExistence type="predicted"/>
<protein>
    <recommendedName>
        <fullName evidence="1">Mos1 transposase HTH domain-containing protein</fullName>
    </recommendedName>
</protein>
<feature type="domain" description="Mos1 transposase HTH" evidence="1">
    <location>
        <begin position="28"/>
        <end position="52"/>
    </location>
</feature>
<dbReference type="Proteomes" id="UP001054837">
    <property type="component" value="Unassembled WGS sequence"/>
</dbReference>
<organism evidence="2 3">
    <name type="scientific">Caerostris darwini</name>
    <dbReference type="NCBI Taxonomy" id="1538125"/>
    <lineage>
        <taxon>Eukaryota</taxon>
        <taxon>Metazoa</taxon>
        <taxon>Ecdysozoa</taxon>
        <taxon>Arthropoda</taxon>
        <taxon>Chelicerata</taxon>
        <taxon>Arachnida</taxon>
        <taxon>Araneae</taxon>
        <taxon>Araneomorphae</taxon>
        <taxon>Entelegynae</taxon>
        <taxon>Araneoidea</taxon>
        <taxon>Araneidae</taxon>
        <taxon>Caerostris</taxon>
    </lineage>
</organism>
<evidence type="ECO:0000259" key="1">
    <source>
        <dbReference type="Pfam" id="PF17906"/>
    </source>
</evidence>
<dbReference type="InterPro" id="IPR041426">
    <property type="entry name" value="Mos1_HTH"/>
</dbReference>
<keyword evidence="3" id="KW-1185">Reference proteome</keyword>
<accession>A0AAV4UMM3</accession>
<dbReference type="EMBL" id="BPLQ01011607">
    <property type="protein sequence ID" value="GIY59110.1"/>
    <property type="molecule type" value="Genomic_DNA"/>
</dbReference>
<comment type="caution">
    <text evidence="2">The sequence shown here is derived from an EMBL/GenBank/DDBJ whole genome shotgun (WGS) entry which is preliminary data.</text>
</comment>
<name>A0AAV4UMM3_9ARAC</name>
<dbReference type="Gene3D" id="1.10.10.1450">
    <property type="match status" value="1"/>
</dbReference>